<feature type="region of interest" description="Disordered" evidence="1">
    <location>
        <begin position="407"/>
        <end position="447"/>
    </location>
</feature>
<comment type="caution">
    <text evidence="2">The sequence shown here is derived from an EMBL/GenBank/DDBJ whole genome shotgun (WGS) entry which is preliminary data.</text>
</comment>
<feature type="region of interest" description="Disordered" evidence="1">
    <location>
        <begin position="182"/>
        <end position="204"/>
    </location>
</feature>
<accession>A0A150G1Y8</accession>
<organism evidence="2 3">
    <name type="scientific">Gonium pectorale</name>
    <name type="common">Green alga</name>
    <dbReference type="NCBI Taxonomy" id="33097"/>
    <lineage>
        <taxon>Eukaryota</taxon>
        <taxon>Viridiplantae</taxon>
        <taxon>Chlorophyta</taxon>
        <taxon>core chlorophytes</taxon>
        <taxon>Chlorophyceae</taxon>
        <taxon>CS clade</taxon>
        <taxon>Chlamydomonadales</taxon>
        <taxon>Volvocaceae</taxon>
        <taxon>Gonium</taxon>
    </lineage>
</organism>
<sequence>MASSTSQPFTFDLGAQLKRKFSLGPENWDAFAEAAESKGGDTWVPPSGAHVTLRDLSRDPSTISFPSNDDPAVVAAIEDDHGWVGTPDPTKYAPGTSRLSPKELQEEVDKGNVMMWKDFKKQVSELQGEDREALMALVQQRVMQERMFFTLKDGSKVSVWDLHQYVENNPEMAALYERRRRFPTADPDDPAGRPLSPEPLTGLERSAGQPLAVVGPEEAEELELDWRQAPLQLPRRLRPTVIDPTDLNGATWPRLFLEASPEERAAERAAGADELGVSWRTMEAGEHELSRKLGLAALQAIPQALCPGADPASWPLTGSSLVDRRGTLWRQGGSVWVTLEPEGGVLVQAQSPGLVGEQESFQLVRLQGQDALAGAVVEAFMGPRPLDPEMAAAARLHMLLPINGFTAGNKERNPNHPIQEGPPPRPLKAPADPAAFRLAPPGQPSPEDSLLLDGVRLQRVATEVSSLLDGAVQAAAAAGEPTAAEARQAALAALREGVGRLGPDARSSLSAAAAAREAADPAMEGLVAALARDPWPAARLVPDLFSLARSLDAEAPDEQQE</sequence>
<reference evidence="3" key="1">
    <citation type="journal article" date="2016" name="Nat. Commun.">
        <title>The Gonium pectorale genome demonstrates co-option of cell cycle regulation during the evolution of multicellularity.</title>
        <authorList>
            <person name="Hanschen E.R."/>
            <person name="Marriage T.N."/>
            <person name="Ferris P.J."/>
            <person name="Hamaji T."/>
            <person name="Toyoda A."/>
            <person name="Fujiyama A."/>
            <person name="Neme R."/>
            <person name="Noguchi H."/>
            <person name="Minakuchi Y."/>
            <person name="Suzuki M."/>
            <person name="Kawai-Toyooka H."/>
            <person name="Smith D.R."/>
            <person name="Sparks H."/>
            <person name="Anderson J."/>
            <person name="Bakaric R."/>
            <person name="Luria V."/>
            <person name="Karger A."/>
            <person name="Kirschner M.W."/>
            <person name="Durand P.M."/>
            <person name="Michod R.E."/>
            <person name="Nozaki H."/>
            <person name="Olson B.J."/>
        </authorList>
    </citation>
    <scope>NUCLEOTIDE SEQUENCE [LARGE SCALE GENOMIC DNA]</scope>
    <source>
        <strain evidence="3">NIES-2863</strain>
    </source>
</reference>
<keyword evidence="3" id="KW-1185">Reference proteome</keyword>
<name>A0A150G1Y8_GONPE</name>
<evidence type="ECO:0000256" key="1">
    <source>
        <dbReference type="SAM" id="MobiDB-lite"/>
    </source>
</evidence>
<evidence type="ECO:0000313" key="3">
    <source>
        <dbReference type="Proteomes" id="UP000075714"/>
    </source>
</evidence>
<dbReference type="EMBL" id="LSYV01000079">
    <property type="protein sequence ID" value="KXZ43889.1"/>
    <property type="molecule type" value="Genomic_DNA"/>
</dbReference>
<gene>
    <name evidence="2" type="ORF">GPECTOR_78g77</name>
</gene>
<evidence type="ECO:0000313" key="2">
    <source>
        <dbReference type="EMBL" id="KXZ43889.1"/>
    </source>
</evidence>
<dbReference type="AlphaFoldDB" id="A0A150G1Y8"/>
<protein>
    <submittedName>
        <fullName evidence="2">Uncharacterized protein</fullName>
    </submittedName>
</protein>
<dbReference type="Proteomes" id="UP000075714">
    <property type="component" value="Unassembled WGS sequence"/>
</dbReference>
<proteinExistence type="predicted"/>
<dbReference type="OrthoDB" id="546011at2759"/>